<dbReference type="EMBL" id="LR797450">
    <property type="protein sequence ID" value="CAB4217790.1"/>
    <property type="molecule type" value="Genomic_DNA"/>
</dbReference>
<gene>
    <name evidence="1" type="ORF">UFOVP1127_44</name>
    <name evidence="2" type="ORF">UFOVP1242_30</name>
    <name evidence="3" type="ORF">UFOVP1492_90</name>
    <name evidence="4" type="ORF">UFOVP1580_119</name>
</gene>
<reference evidence="2" key="1">
    <citation type="submission" date="2020-05" db="EMBL/GenBank/DDBJ databases">
        <authorList>
            <person name="Chiriac C."/>
            <person name="Salcher M."/>
            <person name="Ghai R."/>
            <person name="Kavagutti S V."/>
        </authorList>
    </citation>
    <scope>NUCLEOTIDE SEQUENCE</scope>
</reference>
<accession>A0A6J5RLV2</accession>
<name>A0A6J5RLV2_9CAUD</name>
<organism evidence="2">
    <name type="scientific">uncultured Caudovirales phage</name>
    <dbReference type="NCBI Taxonomy" id="2100421"/>
    <lineage>
        <taxon>Viruses</taxon>
        <taxon>Duplodnaviria</taxon>
        <taxon>Heunggongvirae</taxon>
        <taxon>Uroviricota</taxon>
        <taxon>Caudoviricetes</taxon>
        <taxon>Peduoviridae</taxon>
        <taxon>Maltschvirus</taxon>
        <taxon>Maltschvirus maltsch</taxon>
    </lineage>
</organism>
<sequence>MNYLLRVLDHQPDKIIDIHDISEAVWTGLLTGACEIFLEGNPLPTIATGNYWLWKLQHDFRKLTIVEREVLELRDIDSVFEEAKILLDDEGLCLQVLLDSLDKFERWENFRETMRETIASLARFHGLFLKPLHPVPAAFTQCLDLIARGIPLSRAQYFELSEHFSGRAKYRVYQEHGWEDLKDLSGIYPGDIMRSKLNFRPAIVSAHYSSRITLVSTQDVTNPGEWQVRRKS</sequence>
<evidence type="ECO:0000313" key="4">
    <source>
        <dbReference type="EMBL" id="CAB5231615.1"/>
    </source>
</evidence>
<dbReference type="EMBL" id="LR797075">
    <property type="protein sequence ID" value="CAB4185277.1"/>
    <property type="molecule type" value="Genomic_DNA"/>
</dbReference>
<proteinExistence type="predicted"/>
<evidence type="ECO:0000313" key="3">
    <source>
        <dbReference type="EMBL" id="CAB4217790.1"/>
    </source>
</evidence>
<protein>
    <submittedName>
        <fullName evidence="2">Uncharacterized protein</fullName>
    </submittedName>
</protein>
<dbReference type="PROSITE" id="PS51257">
    <property type="entry name" value="PROKAR_LIPOPROTEIN"/>
    <property type="match status" value="1"/>
</dbReference>
<evidence type="ECO:0000313" key="1">
    <source>
        <dbReference type="EMBL" id="CAB4185277.1"/>
    </source>
</evidence>
<dbReference type="EMBL" id="LR797197">
    <property type="protein sequence ID" value="CAB4193145.1"/>
    <property type="molecule type" value="Genomic_DNA"/>
</dbReference>
<dbReference type="EMBL" id="LR798430">
    <property type="protein sequence ID" value="CAB5231615.1"/>
    <property type="molecule type" value="Genomic_DNA"/>
</dbReference>
<evidence type="ECO:0000313" key="2">
    <source>
        <dbReference type="EMBL" id="CAB4193145.1"/>
    </source>
</evidence>